<organism evidence="1">
    <name type="scientific">marine sediment metagenome</name>
    <dbReference type="NCBI Taxonomy" id="412755"/>
    <lineage>
        <taxon>unclassified sequences</taxon>
        <taxon>metagenomes</taxon>
        <taxon>ecological metagenomes</taxon>
    </lineage>
</organism>
<protein>
    <submittedName>
        <fullName evidence="1">Uncharacterized protein</fullName>
    </submittedName>
</protein>
<comment type="caution">
    <text evidence="1">The sequence shown here is derived from an EMBL/GenBank/DDBJ whole genome shotgun (WGS) entry which is preliminary data.</text>
</comment>
<accession>A0A0F9S844</accession>
<sequence>MFPTLETNIEAALKEIISLQDDALFRVVAKVICKAVRYTVFECGGIEPTPHFEWWIKRHSRTLSATDPEREELDELLAFAFMDDNIDDLTPKILKVLGMK</sequence>
<gene>
    <name evidence="1" type="ORF">LCGC14_0504090</name>
</gene>
<reference evidence="1" key="1">
    <citation type="journal article" date="2015" name="Nature">
        <title>Complex archaea that bridge the gap between prokaryotes and eukaryotes.</title>
        <authorList>
            <person name="Spang A."/>
            <person name="Saw J.H."/>
            <person name="Jorgensen S.L."/>
            <person name="Zaremba-Niedzwiedzka K."/>
            <person name="Martijn J."/>
            <person name="Lind A.E."/>
            <person name="van Eijk R."/>
            <person name="Schleper C."/>
            <person name="Guy L."/>
            <person name="Ettema T.J."/>
        </authorList>
    </citation>
    <scope>NUCLEOTIDE SEQUENCE</scope>
</reference>
<proteinExistence type="predicted"/>
<dbReference type="EMBL" id="LAZR01000597">
    <property type="protein sequence ID" value="KKN63219.1"/>
    <property type="molecule type" value="Genomic_DNA"/>
</dbReference>
<name>A0A0F9S844_9ZZZZ</name>
<dbReference type="AlphaFoldDB" id="A0A0F9S844"/>
<evidence type="ECO:0000313" key="1">
    <source>
        <dbReference type="EMBL" id="KKN63219.1"/>
    </source>
</evidence>